<dbReference type="InterPro" id="IPR011620">
    <property type="entry name" value="Sig_transdc_His_kinase_LytS_TM"/>
</dbReference>
<evidence type="ECO:0000313" key="11">
    <source>
        <dbReference type="Proteomes" id="UP000215545"/>
    </source>
</evidence>
<feature type="transmembrane region" description="Helical" evidence="6">
    <location>
        <begin position="156"/>
        <end position="177"/>
    </location>
</feature>
<dbReference type="Proteomes" id="UP000215545">
    <property type="component" value="Unassembled WGS sequence"/>
</dbReference>
<dbReference type="STRING" id="1017273.SAMN05443094_101327"/>
<evidence type="ECO:0000259" key="7">
    <source>
        <dbReference type="PROSITE" id="PS50887"/>
    </source>
</evidence>
<dbReference type="GO" id="GO:0052621">
    <property type="term" value="F:diguanylate cyclase activity"/>
    <property type="evidence" value="ECO:0007669"/>
    <property type="project" value="TreeGrafter"/>
</dbReference>
<organism evidence="9 10">
    <name type="scientific">Domibacillus enclensis</name>
    <dbReference type="NCBI Taxonomy" id="1017273"/>
    <lineage>
        <taxon>Bacteria</taxon>
        <taxon>Bacillati</taxon>
        <taxon>Bacillota</taxon>
        <taxon>Bacilli</taxon>
        <taxon>Bacillales</taxon>
        <taxon>Bacillaceae</taxon>
        <taxon>Domibacillus</taxon>
    </lineage>
</organism>
<dbReference type="PANTHER" id="PTHR45138:SF9">
    <property type="entry name" value="DIGUANYLATE CYCLASE DGCM-RELATED"/>
    <property type="match status" value="1"/>
</dbReference>
<keyword evidence="3 6" id="KW-0812">Transmembrane</keyword>
<dbReference type="InterPro" id="IPR043128">
    <property type="entry name" value="Rev_trsase/Diguanyl_cyclase"/>
</dbReference>
<proteinExistence type="predicted"/>
<comment type="subcellular location">
    <subcellularLocation>
        <location evidence="1">Cell membrane</location>
        <topology evidence="1">Multi-pass membrane protein</topology>
    </subcellularLocation>
</comment>
<dbReference type="GO" id="GO:0000155">
    <property type="term" value="F:phosphorelay sensor kinase activity"/>
    <property type="evidence" value="ECO:0007669"/>
    <property type="project" value="InterPro"/>
</dbReference>
<dbReference type="InterPro" id="IPR000160">
    <property type="entry name" value="GGDEF_dom"/>
</dbReference>
<accession>A0A1N6NZU5</accession>
<dbReference type="RefSeq" id="WP_045849500.1">
    <property type="nucleotide sequence ID" value="NZ_FTLX01000001.1"/>
</dbReference>
<dbReference type="AlphaFoldDB" id="A0A1N6NZU5"/>
<dbReference type="GO" id="GO:0005886">
    <property type="term" value="C:plasma membrane"/>
    <property type="evidence" value="ECO:0007669"/>
    <property type="project" value="UniProtKB-SubCell"/>
</dbReference>
<dbReference type="Gene3D" id="3.30.70.270">
    <property type="match status" value="1"/>
</dbReference>
<keyword evidence="5 6" id="KW-0472">Membrane</keyword>
<evidence type="ECO:0000256" key="1">
    <source>
        <dbReference type="ARBA" id="ARBA00004651"/>
    </source>
</evidence>
<sequence length="352" mass="39276">MIRELFINVTILISSLFFYFQILKKDGTTRRSSIRRKLLLGTLTGLLGLILMEFGFLLDQGLLVDFRHIPVMLAATYAGWLPAVIAAVLIAGYRLTIGAGMAAYTAVLMLAVTTAGYLLIARKTRCVYRTILYMLLFHNVLSSIVTYTFFLEGEAFLRVIVPYWLLSFGTGIAAVYLTEYMRKINALFTEYEKNAFIDPLTGLNNVRRFDAAMNEVLSKKGTMSLCIIDIDHFKQVNDTYGHPEGDAILKQLGQLLKEHAMSGTVSRNGGEEFTIILPDYTKASAVQLAEGLRARIEQTPFYIFGGKETIELTVSIGVAAGRNNLYREADQALYQAKQNGRNRVCAAQTVNE</sequence>
<dbReference type="Pfam" id="PF07694">
    <property type="entry name" value="5TM-5TMR_LYT"/>
    <property type="match status" value="1"/>
</dbReference>
<reference evidence="9 10" key="1">
    <citation type="submission" date="2017-01" db="EMBL/GenBank/DDBJ databases">
        <authorList>
            <person name="Mah S.A."/>
            <person name="Swanson W.J."/>
            <person name="Moy G.W."/>
            <person name="Vacquier V.D."/>
        </authorList>
    </citation>
    <scope>NUCLEOTIDE SEQUENCE [LARGE SCALE GENOMIC DNA]</scope>
    <source>
        <strain evidence="9 10">NIO-1016</strain>
    </source>
</reference>
<feature type="domain" description="GGDEF" evidence="7">
    <location>
        <begin position="221"/>
        <end position="349"/>
    </location>
</feature>
<dbReference type="PROSITE" id="PS50887">
    <property type="entry name" value="GGDEF"/>
    <property type="match status" value="1"/>
</dbReference>
<keyword evidence="11" id="KW-1185">Reference proteome</keyword>
<evidence type="ECO:0000256" key="4">
    <source>
        <dbReference type="ARBA" id="ARBA00022989"/>
    </source>
</evidence>
<dbReference type="EMBL" id="MWSK01000001">
    <property type="protein sequence ID" value="OXS80190.1"/>
    <property type="molecule type" value="Genomic_DNA"/>
</dbReference>
<dbReference type="GO" id="GO:1902201">
    <property type="term" value="P:negative regulation of bacterial-type flagellum-dependent cell motility"/>
    <property type="evidence" value="ECO:0007669"/>
    <property type="project" value="TreeGrafter"/>
</dbReference>
<evidence type="ECO:0000313" key="9">
    <source>
        <dbReference type="EMBL" id="SIP97442.1"/>
    </source>
</evidence>
<dbReference type="PANTHER" id="PTHR45138">
    <property type="entry name" value="REGULATORY COMPONENTS OF SENSORY TRANSDUCTION SYSTEM"/>
    <property type="match status" value="1"/>
</dbReference>
<dbReference type="EMBL" id="FTLX01000001">
    <property type="protein sequence ID" value="SIP97442.1"/>
    <property type="molecule type" value="Genomic_DNA"/>
</dbReference>
<protein>
    <submittedName>
        <fullName evidence="9">Diguanylate cyclase</fullName>
    </submittedName>
    <submittedName>
        <fullName evidence="8">GGDEF domain-containing protein</fullName>
    </submittedName>
</protein>
<keyword evidence="2" id="KW-1003">Cell membrane</keyword>
<evidence type="ECO:0000256" key="3">
    <source>
        <dbReference type="ARBA" id="ARBA00022692"/>
    </source>
</evidence>
<feature type="transmembrane region" description="Helical" evidence="6">
    <location>
        <begin position="38"/>
        <end position="58"/>
    </location>
</feature>
<dbReference type="Proteomes" id="UP000186385">
    <property type="component" value="Unassembled WGS sequence"/>
</dbReference>
<dbReference type="Pfam" id="PF00990">
    <property type="entry name" value="GGDEF"/>
    <property type="match status" value="1"/>
</dbReference>
<reference evidence="8" key="3">
    <citation type="submission" date="2017-03" db="EMBL/GenBank/DDBJ databases">
        <authorList>
            <person name="Dastager S.G."/>
            <person name="Neurgaonkar P.S."/>
            <person name="Dharne M.S."/>
        </authorList>
    </citation>
    <scope>NUCLEOTIDE SEQUENCE</scope>
    <source>
        <strain evidence="8">DSM 25145</strain>
    </source>
</reference>
<feature type="transmembrane region" description="Helical" evidence="6">
    <location>
        <begin position="70"/>
        <end position="95"/>
    </location>
</feature>
<dbReference type="CDD" id="cd01949">
    <property type="entry name" value="GGDEF"/>
    <property type="match status" value="1"/>
</dbReference>
<feature type="transmembrane region" description="Helical" evidence="6">
    <location>
        <begin position="5"/>
        <end position="23"/>
    </location>
</feature>
<evidence type="ECO:0000256" key="2">
    <source>
        <dbReference type="ARBA" id="ARBA00022475"/>
    </source>
</evidence>
<dbReference type="SMART" id="SM00267">
    <property type="entry name" value="GGDEF"/>
    <property type="match status" value="1"/>
</dbReference>
<evidence type="ECO:0000256" key="5">
    <source>
        <dbReference type="ARBA" id="ARBA00023136"/>
    </source>
</evidence>
<dbReference type="GO" id="GO:0043709">
    <property type="term" value="P:cell adhesion involved in single-species biofilm formation"/>
    <property type="evidence" value="ECO:0007669"/>
    <property type="project" value="TreeGrafter"/>
</dbReference>
<name>A0A1N6NZU5_9BACI</name>
<evidence type="ECO:0000313" key="10">
    <source>
        <dbReference type="Proteomes" id="UP000186385"/>
    </source>
</evidence>
<feature type="transmembrane region" description="Helical" evidence="6">
    <location>
        <begin position="101"/>
        <end position="120"/>
    </location>
</feature>
<dbReference type="InterPro" id="IPR029787">
    <property type="entry name" value="Nucleotide_cyclase"/>
</dbReference>
<dbReference type="GO" id="GO:0071555">
    <property type="term" value="P:cell wall organization"/>
    <property type="evidence" value="ECO:0007669"/>
    <property type="project" value="InterPro"/>
</dbReference>
<reference evidence="11" key="2">
    <citation type="submission" date="2017-03" db="EMBL/GenBank/DDBJ databases">
        <title>Bacillus sp. V-88(T) DSM27956, whole genome shotgun sequencing project.</title>
        <authorList>
            <person name="Dastager S.G."/>
            <person name="Neurgaonkar P.S."/>
            <person name="Dharne M.S."/>
        </authorList>
    </citation>
    <scope>NUCLEOTIDE SEQUENCE [LARGE SCALE GENOMIC DNA]</scope>
    <source>
        <strain evidence="11">DSM 25145</strain>
    </source>
</reference>
<dbReference type="FunFam" id="3.30.70.270:FF:000001">
    <property type="entry name" value="Diguanylate cyclase domain protein"/>
    <property type="match status" value="1"/>
</dbReference>
<gene>
    <name evidence="8" type="ORF">B1B05_01550</name>
    <name evidence="9" type="ORF">SAMN05443094_101327</name>
</gene>
<evidence type="ECO:0000313" key="8">
    <source>
        <dbReference type="EMBL" id="OXS80190.1"/>
    </source>
</evidence>
<dbReference type="NCBIfam" id="TIGR00254">
    <property type="entry name" value="GGDEF"/>
    <property type="match status" value="1"/>
</dbReference>
<feature type="transmembrane region" description="Helical" evidence="6">
    <location>
        <begin position="132"/>
        <end position="150"/>
    </location>
</feature>
<dbReference type="SUPFAM" id="SSF55073">
    <property type="entry name" value="Nucleotide cyclase"/>
    <property type="match status" value="1"/>
</dbReference>
<dbReference type="OrthoDB" id="9759607at2"/>
<keyword evidence="4 6" id="KW-1133">Transmembrane helix</keyword>
<evidence type="ECO:0000256" key="6">
    <source>
        <dbReference type="SAM" id="Phobius"/>
    </source>
</evidence>
<dbReference type="InterPro" id="IPR050469">
    <property type="entry name" value="Diguanylate_Cyclase"/>
</dbReference>